<reference evidence="6 7" key="1">
    <citation type="submission" date="2019-06" db="EMBL/GenBank/DDBJ databases">
        <title>Complete genome sequence of Antarcticibacterium flavum KCTC 52984T from an Antarctic marine sediment.</title>
        <authorList>
            <person name="Lee Y.M."/>
            <person name="Shin S.C."/>
        </authorList>
    </citation>
    <scope>NUCLEOTIDE SEQUENCE [LARGE SCALE GENOMIC DNA]</scope>
    <source>
        <strain evidence="6 7">KCTC 52984</strain>
    </source>
</reference>
<gene>
    <name evidence="6" type="ORF">FHG64_15990</name>
</gene>
<dbReference type="InterPro" id="IPR011010">
    <property type="entry name" value="DNA_brk_join_enz"/>
</dbReference>
<dbReference type="Proteomes" id="UP000309016">
    <property type="component" value="Chromosome"/>
</dbReference>
<dbReference type="GO" id="GO:0015074">
    <property type="term" value="P:DNA integration"/>
    <property type="evidence" value="ECO:0007669"/>
    <property type="project" value="InterPro"/>
</dbReference>
<comment type="similarity">
    <text evidence="1">Belongs to the 'phage' integrase family.</text>
</comment>
<name>A0A5B7X5X5_9FLAO</name>
<dbReference type="Gene3D" id="1.10.443.10">
    <property type="entry name" value="Intergrase catalytic core"/>
    <property type="match status" value="1"/>
</dbReference>
<dbReference type="KEGG" id="afla:FHG64_15990"/>
<dbReference type="Pfam" id="PF13102">
    <property type="entry name" value="Phage_int_SAM_5"/>
    <property type="match status" value="1"/>
</dbReference>
<protein>
    <recommendedName>
        <fullName evidence="8">Integrase</fullName>
    </recommendedName>
</protein>
<evidence type="ECO:0000259" key="4">
    <source>
        <dbReference type="Pfam" id="PF00589"/>
    </source>
</evidence>
<keyword evidence="2" id="KW-0238">DNA-binding</keyword>
<evidence type="ECO:0000256" key="3">
    <source>
        <dbReference type="ARBA" id="ARBA00023172"/>
    </source>
</evidence>
<accession>A0A5B7X5X5</accession>
<dbReference type="InterPro" id="IPR013762">
    <property type="entry name" value="Integrase-like_cat_sf"/>
</dbReference>
<evidence type="ECO:0000256" key="2">
    <source>
        <dbReference type="ARBA" id="ARBA00023125"/>
    </source>
</evidence>
<dbReference type="InterPro" id="IPR002104">
    <property type="entry name" value="Integrase_catalytic"/>
</dbReference>
<dbReference type="InterPro" id="IPR010998">
    <property type="entry name" value="Integrase_recombinase_N"/>
</dbReference>
<evidence type="ECO:0008006" key="8">
    <source>
        <dbReference type="Google" id="ProtNLM"/>
    </source>
</evidence>
<evidence type="ECO:0000259" key="5">
    <source>
        <dbReference type="Pfam" id="PF13102"/>
    </source>
</evidence>
<keyword evidence="7" id="KW-1185">Reference proteome</keyword>
<feature type="domain" description="Phage integrase SAM-like" evidence="5">
    <location>
        <begin position="114"/>
        <end position="200"/>
    </location>
</feature>
<evidence type="ECO:0000256" key="1">
    <source>
        <dbReference type="ARBA" id="ARBA00008857"/>
    </source>
</evidence>
<dbReference type="InterPro" id="IPR050090">
    <property type="entry name" value="Tyrosine_recombinase_XerCD"/>
</dbReference>
<dbReference type="Gene3D" id="1.10.150.130">
    <property type="match status" value="1"/>
</dbReference>
<dbReference type="InterPro" id="IPR025269">
    <property type="entry name" value="SAM-like_dom"/>
</dbReference>
<organism evidence="6 7">
    <name type="scientific">Antarcticibacterium flavum</name>
    <dbReference type="NCBI Taxonomy" id="2058175"/>
    <lineage>
        <taxon>Bacteria</taxon>
        <taxon>Pseudomonadati</taxon>
        <taxon>Bacteroidota</taxon>
        <taxon>Flavobacteriia</taxon>
        <taxon>Flavobacteriales</taxon>
        <taxon>Flavobacteriaceae</taxon>
        <taxon>Antarcticibacterium</taxon>
    </lineage>
</organism>
<dbReference type="Pfam" id="PF00589">
    <property type="entry name" value="Phage_integrase"/>
    <property type="match status" value="1"/>
</dbReference>
<evidence type="ECO:0000313" key="7">
    <source>
        <dbReference type="Proteomes" id="UP000309016"/>
    </source>
</evidence>
<evidence type="ECO:0000313" key="6">
    <source>
        <dbReference type="EMBL" id="QCY70769.1"/>
    </source>
</evidence>
<dbReference type="GO" id="GO:0003677">
    <property type="term" value="F:DNA binding"/>
    <property type="evidence" value="ECO:0007669"/>
    <property type="project" value="UniProtKB-KW"/>
</dbReference>
<dbReference type="GO" id="GO:0006310">
    <property type="term" value="P:DNA recombination"/>
    <property type="evidence" value="ECO:0007669"/>
    <property type="project" value="UniProtKB-KW"/>
</dbReference>
<dbReference type="SUPFAM" id="SSF56349">
    <property type="entry name" value="DNA breaking-rejoining enzymes"/>
    <property type="match status" value="1"/>
</dbReference>
<dbReference type="PANTHER" id="PTHR30349">
    <property type="entry name" value="PHAGE INTEGRASE-RELATED"/>
    <property type="match status" value="1"/>
</dbReference>
<sequence length="415" mass="49476">MATVNFLYRSKKDIAPLNVRLLFRYNEKDFVIGGRIKYEVSRLYWTKQHNLKRPKDIEVSNQQNEVKQALSKIENHILKAFKDTDPLSVSKEWLQLQIENYYNPPEKKNDIPTNLVDYIDFYIDYRKHELKPTSITKYNVIKHKLQRMEERRKKPVLIKEVNESFKREMVEYYKSEQYSINTTQRELGFIKTFCKHARSLDLETHPHLDNLKLEKENVEKVYLSFDELQKIEDVKGLSEHLDNARDWLIISCYTGQRISDFLRFNETMVRKEDYKYLIEFTQKKTGKIMTVPLHDKVLEILGKREGKFPRPISDQRYNDYIKMVCKEAKLNKLTKGSIQAETEPESGKYRKENGTFKKWQLVTSHIGRRSFATNFYGKIPTTYLIYITGHSTETMFLNYIGKSNKDLAMEISKYF</sequence>
<dbReference type="EMBL" id="CP040812">
    <property type="protein sequence ID" value="QCY70769.1"/>
    <property type="molecule type" value="Genomic_DNA"/>
</dbReference>
<proteinExistence type="inferred from homology"/>
<dbReference type="OrthoDB" id="892893at2"/>
<dbReference type="AlphaFoldDB" id="A0A5B7X5X5"/>
<keyword evidence="3" id="KW-0233">DNA recombination</keyword>
<dbReference type="PANTHER" id="PTHR30349:SF64">
    <property type="entry name" value="PROPHAGE INTEGRASE INTD-RELATED"/>
    <property type="match status" value="1"/>
</dbReference>
<feature type="domain" description="Tyr recombinase" evidence="4">
    <location>
        <begin position="248"/>
        <end position="401"/>
    </location>
</feature>